<sequence>MASSSSSSVPPTSTTSTEDTTRDVIYKLLLAKLMEAQSSSLGGGAAASTTLQQPPVPPVAAAAADPNNGYQHGGGALGALSTSMAPPTSLLSQLNSQQQHAAMVGGGGSGLSPPSTSASSALFPSSSSIYGGIGGGGMTTPTKENRIGQKRSSPYSESRTPPAAPPLSAAAAAGAAPFTSPLAATSPTSVGSCSSNGGGVNGSSSSLPNFLLVKITDLTTVDTLQNLLASHGFTETRLVLANGEQPLPVPTGASVAALQQDQLQQQPLSPPAATASMTLASYGGHEMLMDVDQDPILNDHHHQLQLLQNQQQPGSRRDSMLRLHNVPDVAATEEVKDDDEYDENVEVVEESSLTIGLPSSSTPYAQMSPPLNGNEPPTDIQVAEVRHRSVSRSDGVDNEDVYVKCRLCENRIMNTRLSNLTNHVRRHAKLKQFQCSHCNYEHNEIFKVRTHMSRAHGDTHSAPLDRRSPEMERQWEALMHACFPRNSLLHPQLNGKDHGLHSSASFSHPSSSNGESSLFSGRASYSPGSSLVASKAAMHAARGRYSPAHTASPPGMYTCSSCKESIAEDSLQSHIREEHSSLLAMMSFYICRECGFKSSQKDKVRLHAVNSHDVTDVMSIPVESRPSLALQKLFPEKRVVTNEECDAAHVGHDHHRVEDEDEEGETTNANGGMHHNFTCRMCARTLNSSQGALIHAKKHYPTRQFHCTLCLYQAVDEAKVRAHLLTKHMSIDLPINVADAPMQRGWKETMESCFPELANATGIGLIGTMYDDIGEDCESDTKRRKLERAAAAQAAAARLSDASRSSGTDGIDADADGDADADADVDGVDSSHIPPCSISPSTTCHIVKATEAEEEEEIDVV</sequence>
<dbReference type="PROSITE" id="PS00028">
    <property type="entry name" value="ZINC_FINGER_C2H2_1"/>
    <property type="match status" value="1"/>
</dbReference>
<feature type="compositionally biased region" description="Low complexity" evidence="5">
    <location>
        <begin position="502"/>
        <end position="519"/>
    </location>
</feature>
<feature type="region of interest" description="Disordered" evidence="5">
    <location>
        <begin position="184"/>
        <end position="203"/>
    </location>
</feature>
<accession>A0AAV5WCA1</accession>
<evidence type="ECO:0000256" key="2">
    <source>
        <dbReference type="ARBA" id="ARBA00022737"/>
    </source>
</evidence>
<evidence type="ECO:0000313" key="8">
    <source>
        <dbReference type="Proteomes" id="UP001432322"/>
    </source>
</evidence>
<name>A0AAV5WCA1_9BILA</name>
<protein>
    <recommendedName>
        <fullName evidence="6">C2H2-type domain-containing protein</fullName>
    </recommendedName>
</protein>
<dbReference type="GO" id="GO:0043565">
    <property type="term" value="F:sequence-specific DNA binding"/>
    <property type="evidence" value="ECO:0007669"/>
    <property type="project" value="TreeGrafter"/>
</dbReference>
<evidence type="ECO:0000256" key="3">
    <source>
        <dbReference type="ARBA" id="ARBA00022771"/>
    </source>
</evidence>
<keyword evidence="8" id="KW-1185">Reference proteome</keyword>
<evidence type="ECO:0000256" key="4">
    <source>
        <dbReference type="ARBA" id="ARBA00022833"/>
    </source>
</evidence>
<dbReference type="PANTHER" id="PTHR24408">
    <property type="entry name" value="ZINC FINGER PROTEIN"/>
    <property type="match status" value="1"/>
</dbReference>
<feature type="compositionally biased region" description="Low complexity" evidence="5">
    <location>
        <begin position="1"/>
        <end position="18"/>
    </location>
</feature>
<dbReference type="PANTHER" id="PTHR24408:SF58">
    <property type="entry name" value="TRANSCRIPTION FACTOR (TFIIIA), PUTATIVE (AFU_ORTHOLOGUE AFUA_1G05150)-RELATED"/>
    <property type="match status" value="1"/>
</dbReference>
<evidence type="ECO:0000256" key="1">
    <source>
        <dbReference type="ARBA" id="ARBA00022723"/>
    </source>
</evidence>
<feature type="region of interest" description="Disordered" evidence="5">
    <location>
        <begin position="41"/>
        <end position="120"/>
    </location>
</feature>
<organism evidence="7 8">
    <name type="scientific">Pristionchus fissidentatus</name>
    <dbReference type="NCBI Taxonomy" id="1538716"/>
    <lineage>
        <taxon>Eukaryota</taxon>
        <taxon>Metazoa</taxon>
        <taxon>Ecdysozoa</taxon>
        <taxon>Nematoda</taxon>
        <taxon>Chromadorea</taxon>
        <taxon>Rhabditida</taxon>
        <taxon>Rhabditina</taxon>
        <taxon>Diplogasteromorpha</taxon>
        <taxon>Diplogasteroidea</taxon>
        <taxon>Neodiplogasteridae</taxon>
        <taxon>Pristionchus</taxon>
    </lineage>
</organism>
<feature type="region of interest" description="Disordered" evidence="5">
    <location>
        <begin position="493"/>
        <end position="519"/>
    </location>
</feature>
<feature type="domain" description="C2H2-type" evidence="6">
    <location>
        <begin position="679"/>
        <end position="699"/>
    </location>
</feature>
<proteinExistence type="predicted"/>
<feature type="compositionally biased region" description="Low complexity" evidence="5">
    <location>
        <begin position="89"/>
        <end position="99"/>
    </location>
</feature>
<gene>
    <name evidence="7" type="ORF">PFISCL1PPCAC_20627</name>
</gene>
<dbReference type="Proteomes" id="UP001432322">
    <property type="component" value="Unassembled WGS sequence"/>
</dbReference>
<feature type="compositionally biased region" description="Low complexity" evidence="5">
    <location>
        <begin position="111"/>
        <end position="120"/>
    </location>
</feature>
<keyword evidence="3" id="KW-0863">Zinc-finger</keyword>
<evidence type="ECO:0000256" key="5">
    <source>
        <dbReference type="SAM" id="MobiDB-lite"/>
    </source>
</evidence>
<dbReference type="GO" id="GO:0005634">
    <property type="term" value="C:nucleus"/>
    <property type="evidence" value="ECO:0007669"/>
    <property type="project" value="TreeGrafter"/>
</dbReference>
<feature type="compositionally biased region" description="Low complexity" evidence="5">
    <location>
        <begin position="41"/>
        <end position="66"/>
    </location>
</feature>
<evidence type="ECO:0000259" key="6">
    <source>
        <dbReference type="PROSITE" id="PS00028"/>
    </source>
</evidence>
<dbReference type="AlphaFoldDB" id="A0AAV5WCA1"/>
<feature type="region of interest" description="Disordered" evidence="5">
    <location>
        <begin position="133"/>
        <end position="170"/>
    </location>
</feature>
<feature type="region of interest" description="Disordered" evidence="5">
    <location>
        <begin position="797"/>
        <end position="840"/>
    </location>
</feature>
<keyword evidence="1" id="KW-0479">Metal-binding</keyword>
<dbReference type="GO" id="GO:0000981">
    <property type="term" value="F:DNA-binding transcription factor activity, RNA polymerase II-specific"/>
    <property type="evidence" value="ECO:0007669"/>
    <property type="project" value="TreeGrafter"/>
</dbReference>
<keyword evidence="2" id="KW-0677">Repeat</keyword>
<dbReference type="InterPro" id="IPR013087">
    <property type="entry name" value="Znf_C2H2_type"/>
</dbReference>
<reference evidence="7" key="1">
    <citation type="submission" date="2023-10" db="EMBL/GenBank/DDBJ databases">
        <title>Genome assembly of Pristionchus species.</title>
        <authorList>
            <person name="Yoshida K."/>
            <person name="Sommer R.J."/>
        </authorList>
    </citation>
    <scope>NUCLEOTIDE SEQUENCE</scope>
    <source>
        <strain evidence="7">RS5133</strain>
    </source>
</reference>
<feature type="compositionally biased region" description="Acidic residues" evidence="5">
    <location>
        <begin position="811"/>
        <end position="827"/>
    </location>
</feature>
<dbReference type="EMBL" id="BTSY01000005">
    <property type="protein sequence ID" value="GMT29330.1"/>
    <property type="molecule type" value="Genomic_DNA"/>
</dbReference>
<comment type="caution">
    <text evidence="7">The sequence shown here is derived from an EMBL/GenBank/DDBJ whole genome shotgun (WGS) entry which is preliminary data.</text>
</comment>
<feature type="compositionally biased region" description="Low complexity" evidence="5">
    <location>
        <begin position="797"/>
        <end position="806"/>
    </location>
</feature>
<feature type="compositionally biased region" description="Low complexity" evidence="5">
    <location>
        <begin position="828"/>
        <end position="840"/>
    </location>
</feature>
<feature type="compositionally biased region" description="Low complexity" evidence="5">
    <location>
        <begin position="184"/>
        <end position="195"/>
    </location>
</feature>
<evidence type="ECO:0000313" key="7">
    <source>
        <dbReference type="EMBL" id="GMT29330.1"/>
    </source>
</evidence>
<feature type="compositionally biased region" description="Polar residues" evidence="5">
    <location>
        <begin position="150"/>
        <end position="159"/>
    </location>
</feature>
<keyword evidence="4" id="KW-0862">Zinc</keyword>
<dbReference type="Gene3D" id="3.30.160.60">
    <property type="entry name" value="Classic Zinc Finger"/>
    <property type="match status" value="3"/>
</dbReference>
<feature type="region of interest" description="Disordered" evidence="5">
    <location>
        <begin position="1"/>
        <end position="21"/>
    </location>
</feature>
<dbReference type="GO" id="GO:0008270">
    <property type="term" value="F:zinc ion binding"/>
    <property type="evidence" value="ECO:0007669"/>
    <property type="project" value="UniProtKB-KW"/>
</dbReference>
<dbReference type="SMART" id="SM00355">
    <property type="entry name" value="ZnF_C2H2"/>
    <property type="match status" value="6"/>
</dbReference>